<dbReference type="InterPro" id="IPR041616">
    <property type="entry name" value="PheRS_beta_core"/>
</dbReference>
<dbReference type="InterPro" id="IPR045864">
    <property type="entry name" value="aa-tRNA-synth_II/BPL/LPL"/>
</dbReference>
<dbReference type="SMART" id="SM00873">
    <property type="entry name" value="B3_4"/>
    <property type="match status" value="1"/>
</dbReference>
<dbReference type="InterPro" id="IPR005146">
    <property type="entry name" value="B3/B4_tRNA-bd"/>
</dbReference>
<keyword evidence="10 15" id="KW-0460">Magnesium</keyword>
<dbReference type="EMBL" id="JAUHPX010000002">
    <property type="protein sequence ID" value="MDN4487245.1"/>
    <property type="molecule type" value="Genomic_DNA"/>
</dbReference>
<evidence type="ECO:0000256" key="1">
    <source>
        <dbReference type="ARBA" id="ARBA00004496"/>
    </source>
</evidence>
<dbReference type="Pfam" id="PF03483">
    <property type="entry name" value="B3_4"/>
    <property type="match status" value="1"/>
</dbReference>
<dbReference type="GO" id="GO:0000287">
    <property type="term" value="F:magnesium ion binding"/>
    <property type="evidence" value="ECO:0007669"/>
    <property type="project" value="UniProtKB-UniRule"/>
</dbReference>
<dbReference type="InterPro" id="IPR012340">
    <property type="entry name" value="NA-bd_OB-fold"/>
</dbReference>
<feature type="domain" description="FDX-ACB" evidence="18">
    <location>
        <begin position="768"/>
        <end position="861"/>
    </location>
</feature>
<dbReference type="InterPro" id="IPR004532">
    <property type="entry name" value="Phe-tRNA-ligase_IIc_bsu_bact"/>
</dbReference>
<dbReference type="CDD" id="cd02796">
    <property type="entry name" value="tRNA_bind_bactPheRS"/>
    <property type="match status" value="1"/>
</dbReference>
<evidence type="ECO:0000259" key="18">
    <source>
        <dbReference type="PROSITE" id="PS51447"/>
    </source>
</evidence>
<reference evidence="20" key="1">
    <citation type="submission" date="2023-06" db="EMBL/GenBank/DDBJ databases">
        <title>Sysu t00039.</title>
        <authorList>
            <person name="Gao L."/>
            <person name="Fang B.-Z."/>
            <person name="Li W.-J."/>
        </authorList>
    </citation>
    <scope>NUCLEOTIDE SEQUENCE</scope>
    <source>
        <strain evidence="20">SYSU T00039</strain>
    </source>
</reference>
<keyword evidence="8 15" id="KW-0547">Nucleotide-binding</keyword>
<comment type="catalytic activity">
    <reaction evidence="14 15">
        <text>tRNA(Phe) + L-phenylalanine + ATP = L-phenylalanyl-tRNA(Phe) + AMP + diphosphate + H(+)</text>
        <dbReference type="Rhea" id="RHEA:19413"/>
        <dbReference type="Rhea" id="RHEA-COMP:9668"/>
        <dbReference type="Rhea" id="RHEA-COMP:9699"/>
        <dbReference type="ChEBI" id="CHEBI:15378"/>
        <dbReference type="ChEBI" id="CHEBI:30616"/>
        <dbReference type="ChEBI" id="CHEBI:33019"/>
        <dbReference type="ChEBI" id="CHEBI:58095"/>
        <dbReference type="ChEBI" id="CHEBI:78442"/>
        <dbReference type="ChEBI" id="CHEBI:78531"/>
        <dbReference type="ChEBI" id="CHEBI:456215"/>
        <dbReference type="EC" id="6.1.1.20"/>
    </reaction>
</comment>
<keyword evidence="9 15" id="KW-0067">ATP-binding</keyword>
<dbReference type="EC" id="6.1.1.20" evidence="15"/>
<feature type="domain" description="TRNA-binding" evidence="17">
    <location>
        <begin position="41"/>
        <end position="169"/>
    </location>
</feature>
<keyword evidence="7 15" id="KW-0479">Metal-binding</keyword>
<evidence type="ECO:0000256" key="15">
    <source>
        <dbReference type="HAMAP-Rule" id="MF_00283"/>
    </source>
</evidence>
<dbReference type="PROSITE" id="PS50886">
    <property type="entry name" value="TRBD"/>
    <property type="match status" value="1"/>
</dbReference>
<dbReference type="SMART" id="SM00896">
    <property type="entry name" value="FDX-ACB"/>
    <property type="match status" value="1"/>
</dbReference>
<keyword evidence="5 16" id="KW-0820">tRNA-binding</keyword>
<evidence type="ECO:0000256" key="12">
    <source>
        <dbReference type="ARBA" id="ARBA00022917"/>
    </source>
</evidence>
<evidence type="ECO:0000256" key="14">
    <source>
        <dbReference type="ARBA" id="ARBA00049255"/>
    </source>
</evidence>
<dbReference type="Gene3D" id="2.40.50.140">
    <property type="entry name" value="Nucleic acid-binding proteins"/>
    <property type="match status" value="1"/>
</dbReference>
<accession>A0AAW7M7V3</accession>
<keyword evidence="12 15" id="KW-0648">Protein biosynthesis</keyword>
<keyword evidence="13 15" id="KW-0030">Aminoacyl-tRNA synthetase</keyword>
<dbReference type="AlphaFoldDB" id="A0AAW7M7V3"/>
<dbReference type="GO" id="GO:0000049">
    <property type="term" value="F:tRNA binding"/>
    <property type="evidence" value="ECO:0007669"/>
    <property type="project" value="UniProtKB-UniRule"/>
</dbReference>
<evidence type="ECO:0000256" key="8">
    <source>
        <dbReference type="ARBA" id="ARBA00022741"/>
    </source>
</evidence>
<dbReference type="InterPro" id="IPR045060">
    <property type="entry name" value="Phe-tRNA-ligase_IIc_bsu"/>
</dbReference>
<dbReference type="InterPro" id="IPR020825">
    <property type="entry name" value="Phe-tRNA_synthase-like_B3/B4"/>
</dbReference>
<dbReference type="SUPFAM" id="SSF54991">
    <property type="entry name" value="Anticodon-binding domain of PheRS"/>
    <property type="match status" value="1"/>
</dbReference>
<proteinExistence type="inferred from homology"/>
<evidence type="ECO:0000256" key="5">
    <source>
        <dbReference type="ARBA" id="ARBA00022555"/>
    </source>
</evidence>
<name>A0AAW7M7V3_9MICO</name>
<dbReference type="SUPFAM" id="SSF55681">
    <property type="entry name" value="Class II aaRS and biotin synthetases"/>
    <property type="match status" value="1"/>
</dbReference>
<evidence type="ECO:0000259" key="17">
    <source>
        <dbReference type="PROSITE" id="PS50886"/>
    </source>
</evidence>
<evidence type="ECO:0000256" key="16">
    <source>
        <dbReference type="PROSITE-ProRule" id="PRU00209"/>
    </source>
</evidence>
<dbReference type="InterPro" id="IPR005121">
    <property type="entry name" value="Fdx_antiC-bd"/>
</dbReference>
<evidence type="ECO:0000256" key="3">
    <source>
        <dbReference type="ARBA" id="ARBA00011209"/>
    </source>
</evidence>
<evidence type="ECO:0000313" key="21">
    <source>
        <dbReference type="Proteomes" id="UP001172737"/>
    </source>
</evidence>
<organism evidence="20 21">
    <name type="scientific">Demequina lignilytica</name>
    <dbReference type="NCBI Taxonomy" id="3051663"/>
    <lineage>
        <taxon>Bacteria</taxon>
        <taxon>Bacillati</taxon>
        <taxon>Actinomycetota</taxon>
        <taxon>Actinomycetes</taxon>
        <taxon>Micrococcales</taxon>
        <taxon>Demequinaceae</taxon>
        <taxon>Demequina</taxon>
    </lineage>
</organism>
<keyword evidence="6 15" id="KW-0436">Ligase</keyword>
<evidence type="ECO:0000256" key="9">
    <source>
        <dbReference type="ARBA" id="ARBA00022840"/>
    </source>
</evidence>
<feature type="binding site" evidence="15">
    <location>
        <position position="499"/>
    </location>
    <ligand>
        <name>Mg(2+)</name>
        <dbReference type="ChEBI" id="CHEBI:18420"/>
        <note>shared with alpha subunit</note>
    </ligand>
</feature>
<dbReference type="SUPFAM" id="SSF50249">
    <property type="entry name" value="Nucleic acid-binding proteins"/>
    <property type="match status" value="1"/>
</dbReference>
<dbReference type="Pfam" id="PF03147">
    <property type="entry name" value="FDX-ACB"/>
    <property type="match status" value="1"/>
</dbReference>
<evidence type="ECO:0000313" key="20">
    <source>
        <dbReference type="EMBL" id="MDN4487245.1"/>
    </source>
</evidence>
<dbReference type="CDD" id="cd00769">
    <property type="entry name" value="PheRS_beta_core"/>
    <property type="match status" value="1"/>
</dbReference>
<dbReference type="RefSeq" id="WP_301118317.1">
    <property type="nucleotide sequence ID" value="NZ_JAUHPX010000002.1"/>
</dbReference>
<dbReference type="Pfam" id="PF03484">
    <property type="entry name" value="B5"/>
    <property type="match status" value="1"/>
</dbReference>
<comment type="similarity">
    <text evidence="2 15">Belongs to the phenylalanyl-tRNA synthetase beta subunit family. Type 1 subfamily.</text>
</comment>
<comment type="subunit">
    <text evidence="3 15">Tetramer of two alpha and two beta subunits.</text>
</comment>
<dbReference type="InterPro" id="IPR036690">
    <property type="entry name" value="Fdx_antiC-bd_sf"/>
</dbReference>
<keyword evidence="11 16" id="KW-0694">RNA-binding</keyword>
<dbReference type="NCBIfam" id="TIGR00472">
    <property type="entry name" value="pheT_bact"/>
    <property type="match status" value="1"/>
</dbReference>
<comment type="cofactor">
    <cofactor evidence="15">
        <name>Mg(2+)</name>
        <dbReference type="ChEBI" id="CHEBI:18420"/>
    </cofactor>
    <text evidence="15">Binds 2 magnesium ions per tetramer.</text>
</comment>
<comment type="subcellular location">
    <subcellularLocation>
        <location evidence="1 15">Cytoplasm</location>
    </subcellularLocation>
</comment>
<keyword evidence="4 15" id="KW-0963">Cytoplasm</keyword>
<sequence length="861" mass="91641">MPKIPLTWLAESVDLVPGSTPEDVVTALARIGLEEEGIHGSGVKGPLVVGRVMSLVKEEQSNGKTINYCRVDVGEHNDPAGPGRKPDNKVEYPSSRGIVCGAHNFVEGDWVVVVLPGAELPGPFPISGRKTYGHWSDGMICSARELGLGDDHTGIIVLTDMGFDAADLTPGQDAIALLGLDESTIEINVTPDRGYSFSIRGVAREYAHATGQAFTDPAALPVSGAAGAGFEVLIEDAAPVRGTVGCDRFVARILRGFDPTAAPPAWMRQRLEAAGMRSISLAVDVTNYVMLELGQPLHAYDLAKVTAPIVVRRASSGESIVTLDDAERALHVEDLLITDSEGGHGARPIGMAGVMGGASTEVSETTTDILLEAAHFDPITIARTARRHKLGSEASRRFERAVDTALPPVAVQRALNLLVEFGGGVVEDVYTDVDDVPTIAEIEMDWDYPARIVGVPYTAEQVIDSLTEVGCAVERDGEVLIVTRPTWRADLEGRINLVEEVARLQGYEGLPSVLPIAPPGRGYTHSQLVRKSVARSLAEAGLTQVLSYPFISEKRLDDLLLPPDDARRDLVVRLANPLSAELPLMRPGLLASLVDAVKVNLGRGAQDVAVYETGRAYLQSRIGKVPSTFSGEGITPDDVEALNEALPGQIRRVAGIMTGNKVAAGWDGHATPWKWTDAMAMAERVERACGVVLEITPDAHGAITTAPFHPGRVAVYWLEGELVGLAGELHPKVCENLGLPARTVAFEMRLDPMIDESEGVLVTASPVSGQVLAKEDFAFVVASDVPAGALVDVVLAAGDGLVEDARVFDVYTGEQIGEGKKSLAINVKMRDADHTLSADEVLEVRNAIIAAASEKFGAVLR</sequence>
<dbReference type="SMART" id="SM00874">
    <property type="entry name" value="B5"/>
    <property type="match status" value="1"/>
</dbReference>
<evidence type="ECO:0000259" key="19">
    <source>
        <dbReference type="PROSITE" id="PS51483"/>
    </source>
</evidence>
<dbReference type="Proteomes" id="UP001172737">
    <property type="component" value="Unassembled WGS sequence"/>
</dbReference>
<evidence type="ECO:0000256" key="4">
    <source>
        <dbReference type="ARBA" id="ARBA00022490"/>
    </source>
</evidence>
<dbReference type="InterPro" id="IPR009061">
    <property type="entry name" value="DNA-bd_dom_put_sf"/>
</dbReference>
<dbReference type="PANTHER" id="PTHR10947:SF0">
    <property type="entry name" value="PHENYLALANINE--TRNA LIGASE BETA SUBUNIT"/>
    <property type="match status" value="1"/>
</dbReference>
<evidence type="ECO:0000256" key="13">
    <source>
        <dbReference type="ARBA" id="ARBA00023146"/>
    </source>
</evidence>
<dbReference type="PROSITE" id="PS51483">
    <property type="entry name" value="B5"/>
    <property type="match status" value="1"/>
</dbReference>
<evidence type="ECO:0000256" key="6">
    <source>
        <dbReference type="ARBA" id="ARBA00022598"/>
    </source>
</evidence>
<dbReference type="Pfam" id="PF17759">
    <property type="entry name" value="tRNA_synthFbeta"/>
    <property type="match status" value="1"/>
</dbReference>
<dbReference type="SUPFAM" id="SSF56037">
    <property type="entry name" value="PheT/TilS domain"/>
    <property type="match status" value="1"/>
</dbReference>
<feature type="domain" description="B5" evidence="19">
    <location>
        <begin position="437"/>
        <end position="512"/>
    </location>
</feature>
<dbReference type="Gene3D" id="3.30.70.380">
    <property type="entry name" value="Ferrodoxin-fold anticodon-binding domain"/>
    <property type="match status" value="1"/>
</dbReference>
<dbReference type="GO" id="GO:0009328">
    <property type="term" value="C:phenylalanine-tRNA ligase complex"/>
    <property type="evidence" value="ECO:0007669"/>
    <property type="project" value="TreeGrafter"/>
</dbReference>
<evidence type="ECO:0000256" key="10">
    <source>
        <dbReference type="ARBA" id="ARBA00022842"/>
    </source>
</evidence>
<feature type="binding site" evidence="15">
    <location>
        <position position="500"/>
    </location>
    <ligand>
        <name>Mg(2+)</name>
        <dbReference type="ChEBI" id="CHEBI:18420"/>
        <note>shared with alpha subunit</note>
    </ligand>
</feature>
<dbReference type="Gene3D" id="3.30.930.10">
    <property type="entry name" value="Bira Bifunctional Protein, Domain 2"/>
    <property type="match status" value="1"/>
</dbReference>
<dbReference type="GO" id="GO:0004826">
    <property type="term" value="F:phenylalanine-tRNA ligase activity"/>
    <property type="evidence" value="ECO:0007669"/>
    <property type="project" value="UniProtKB-UniRule"/>
</dbReference>
<evidence type="ECO:0000256" key="7">
    <source>
        <dbReference type="ARBA" id="ARBA00022723"/>
    </source>
</evidence>
<comment type="caution">
    <text evidence="20">The sequence shown here is derived from an EMBL/GenBank/DDBJ whole genome shotgun (WGS) entry which is preliminary data.</text>
</comment>
<dbReference type="HAMAP" id="MF_00283">
    <property type="entry name" value="Phe_tRNA_synth_beta1"/>
    <property type="match status" value="1"/>
</dbReference>
<dbReference type="GO" id="GO:0006432">
    <property type="term" value="P:phenylalanyl-tRNA aminoacylation"/>
    <property type="evidence" value="ECO:0007669"/>
    <property type="project" value="UniProtKB-UniRule"/>
</dbReference>
<dbReference type="InterPro" id="IPR033714">
    <property type="entry name" value="tRNA_bind_bactPheRS"/>
</dbReference>
<dbReference type="GO" id="GO:0005524">
    <property type="term" value="F:ATP binding"/>
    <property type="evidence" value="ECO:0007669"/>
    <property type="project" value="UniProtKB-UniRule"/>
</dbReference>
<evidence type="ECO:0000256" key="11">
    <source>
        <dbReference type="ARBA" id="ARBA00022884"/>
    </source>
</evidence>
<keyword evidence="21" id="KW-1185">Reference proteome</keyword>
<dbReference type="InterPro" id="IPR002547">
    <property type="entry name" value="tRNA-bd_dom"/>
</dbReference>
<evidence type="ECO:0000256" key="2">
    <source>
        <dbReference type="ARBA" id="ARBA00008653"/>
    </source>
</evidence>
<protein>
    <recommendedName>
        <fullName evidence="15">Phenylalanine--tRNA ligase beta subunit</fullName>
        <ecNumber evidence="15">6.1.1.20</ecNumber>
    </recommendedName>
    <alternativeName>
        <fullName evidence="15">Phenylalanyl-tRNA synthetase beta subunit</fullName>
        <shortName evidence="15">PheRS</shortName>
    </alternativeName>
</protein>
<dbReference type="PROSITE" id="PS51447">
    <property type="entry name" value="FDX_ACB"/>
    <property type="match status" value="1"/>
</dbReference>
<dbReference type="PANTHER" id="PTHR10947">
    <property type="entry name" value="PHENYLALANYL-TRNA SYNTHETASE BETA CHAIN AND LEUCINE-RICH REPEAT-CONTAINING PROTEIN 47"/>
    <property type="match status" value="1"/>
</dbReference>
<dbReference type="InterPro" id="IPR005147">
    <property type="entry name" value="tRNA_synthase_B5-dom"/>
</dbReference>
<feature type="binding site" evidence="15">
    <location>
        <position position="490"/>
    </location>
    <ligand>
        <name>Mg(2+)</name>
        <dbReference type="ChEBI" id="CHEBI:18420"/>
        <note>shared with alpha subunit</note>
    </ligand>
</feature>
<comment type="caution">
    <text evidence="15">Lacks conserved residue(s) required for the propagation of feature annotation.</text>
</comment>
<dbReference type="SUPFAM" id="SSF46955">
    <property type="entry name" value="Putative DNA-binding domain"/>
    <property type="match status" value="1"/>
</dbReference>
<gene>
    <name evidence="15 20" type="primary">pheT</name>
    <name evidence="20" type="ORF">QQX10_03590</name>
</gene>
<dbReference type="Gene3D" id="3.50.40.10">
    <property type="entry name" value="Phenylalanyl-trna Synthetase, Chain B, domain 3"/>
    <property type="match status" value="1"/>
</dbReference>
<dbReference type="Gene3D" id="3.30.56.10">
    <property type="match status" value="2"/>
</dbReference>